<feature type="non-terminal residue" evidence="1">
    <location>
        <position position="136"/>
    </location>
</feature>
<reference evidence="1" key="1">
    <citation type="journal article" date="2020" name="Nat. Commun.">
        <title>Large-scale genome sequencing of mycorrhizal fungi provides insights into the early evolution of symbiotic traits.</title>
        <authorList>
            <person name="Miyauchi S."/>
            <person name="Kiss E."/>
            <person name="Kuo A."/>
            <person name="Drula E."/>
            <person name="Kohler A."/>
            <person name="Sanchez-Garcia M."/>
            <person name="Morin E."/>
            <person name="Andreopoulos B."/>
            <person name="Barry K.W."/>
            <person name="Bonito G."/>
            <person name="Buee M."/>
            <person name="Carver A."/>
            <person name="Chen C."/>
            <person name="Cichocki N."/>
            <person name="Clum A."/>
            <person name="Culley D."/>
            <person name="Crous P.W."/>
            <person name="Fauchery L."/>
            <person name="Girlanda M."/>
            <person name="Hayes R.D."/>
            <person name="Keri Z."/>
            <person name="LaButti K."/>
            <person name="Lipzen A."/>
            <person name="Lombard V."/>
            <person name="Magnuson J."/>
            <person name="Maillard F."/>
            <person name="Murat C."/>
            <person name="Nolan M."/>
            <person name="Ohm R.A."/>
            <person name="Pangilinan J."/>
            <person name="Pereira M.F."/>
            <person name="Perotto S."/>
            <person name="Peter M."/>
            <person name="Pfister S."/>
            <person name="Riley R."/>
            <person name="Sitrit Y."/>
            <person name="Stielow J.B."/>
            <person name="Szollosi G."/>
            <person name="Zifcakova L."/>
            <person name="Stursova M."/>
            <person name="Spatafora J.W."/>
            <person name="Tedersoo L."/>
            <person name="Vaario L.M."/>
            <person name="Yamada A."/>
            <person name="Yan M."/>
            <person name="Wang P."/>
            <person name="Xu J."/>
            <person name="Bruns T."/>
            <person name="Baldrian P."/>
            <person name="Vilgalys R."/>
            <person name="Dunand C."/>
            <person name="Henrissat B."/>
            <person name="Grigoriev I.V."/>
            <person name="Hibbett D."/>
            <person name="Nagy L.G."/>
            <person name="Martin F.M."/>
        </authorList>
    </citation>
    <scope>NUCLEOTIDE SEQUENCE</scope>
    <source>
        <strain evidence="1">UP504</strain>
    </source>
</reference>
<name>A0A9P6DNC4_9AGAM</name>
<organism evidence="1 2">
    <name type="scientific">Hydnum rufescens UP504</name>
    <dbReference type="NCBI Taxonomy" id="1448309"/>
    <lineage>
        <taxon>Eukaryota</taxon>
        <taxon>Fungi</taxon>
        <taxon>Dikarya</taxon>
        <taxon>Basidiomycota</taxon>
        <taxon>Agaricomycotina</taxon>
        <taxon>Agaricomycetes</taxon>
        <taxon>Cantharellales</taxon>
        <taxon>Hydnaceae</taxon>
        <taxon>Hydnum</taxon>
    </lineage>
</organism>
<feature type="non-terminal residue" evidence="1">
    <location>
        <position position="1"/>
    </location>
</feature>
<accession>A0A9P6DNC4</accession>
<dbReference type="EMBL" id="MU129072">
    <property type="protein sequence ID" value="KAF9507787.1"/>
    <property type="molecule type" value="Genomic_DNA"/>
</dbReference>
<protein>
    <submittedName>
        <fullName evidence="1">Uncharacterized protein</fullName>
    </submittedName>
</protein>
<evidence type="ECO:0000313" key="1">
    <source>
        <dbReference type="EMBL" id="KAF9507787.1"/>
    </source>
</evidence>
<gene>
    <name evidence="1" type="ORF">BS47DRAFT_1275166</name>
</gene>
<keyword evidence="2" id="KW-1185">Reference proteome</keyword>
<dbReference type="Proteomes" id="UP000886523">
    <property type="component" value="Unassembled WGS sequence"/>
</dbReference>
<dbReference type="AlphaFoldDB" id="A0A9P6DNC4"/>
<sequence length="136" mass="14998">DIEYHKVKVNGVPTQTYSSSGTPYDAEDVMHELAEQCAAYRPVGQYAKPIWLGSATTPSCKTTGTVVSSFTNSEDAKSLLIFLFGEVCTITRYEDCAPIWYCKKCGSIHHSTVTSRNSDRCKTCSVPTADHDTHNH</sequence>
<comment type="caution">
    <text evidence="1">The sequence shown here is derived from an EMBL/GenBank/DDBJ whole genome shotgun (WGS) entry which is preliminary data.</text>
</comment>
<evidence type="ECO:0000313" key="2">
    <source>
        <dbReference type="Proteomes" id="UP000886523"/>
    </source>
</evidence>
<proteinExistence type="predicted"/>